<feature type="transmembrane region" description="Helical" evidence="8">
    <location>
        <begin position="21"/>
        <end position="42"/>
    </location>
</feature>
<comment type="subcellular location">
    <subcellularLocation>
        <location evidence="2">Cell envelope</location>
    </subcellularLocation>
</comment>
<sequence length="488" mass="53317">MGKLVDRDYLWLRETAQKSPAWRPWAPIALVPVAAAALAWYLTTPDTAATDGDSYTPPISRSVIPAAPNARAIPVNFNPALSPARAMSPARPIELAFAPAQSLTSNNGNGPDLKPGWHRVTIADGDTLSLAFARNGLSYMDSLRIAHMPKLGHYFTRGLQAGDVLDVKADDTGRVEQVSYTVDALHHLTVRRTQDGFVGALAERAAEHRQTAVSGVIQESFYKDAVAAGLTDRQAAALHRIFAWDVDFSRDIQPGDRFAVVYDTLYHKNKKIGVGPILAAALINHGRVIRAIRYTDSSGQSEYYHPDGKPMRQAFVRAPVDYTHISSPFNLNRLHPILHRIRRHEGTDYAAPEGTPIHATGNGRIIFEGRRGGYGNVVIMRHDQHITMRFAHMSRFAHGLHVGSQIKEGQTIGYVGMTGLATGPHVHYEFRVDGKPRNPQTVSLPGAPPLTGKALAAFKSQQADAIARIDDMADDARVRMASAADPHS</sequence>
<dbReference type="CDD" id="cd12797">
    <property type="entry name" value="M23_peptidase"/>
    <property type="match status" value="1"/>
</dbReference>
<evidence type="ECO:0000313" key="12">
    <source>
        <dbReference type="Proteomes" id="UP000028302"/>
    </source>
</evidence>
<keyword evidence="6" id="KW-0862">Zinc</keyword>
<evidence type="ECO:0000256" key="1">
    <source>
        <dbReference type="ARBA" id="ARBA00001947"/>
    </source>
</evidence>
<gene>
    <name evidence="11" type="ORF">C41B8_14355</name>
</gene>
<dbReference type="RefSeq" id="WP_051883574.1">
    <property type="nucleotide sequence ID" value="NZ_APNK01000027.1"/>
</dbReference>
<dbReference type="PANTHER" id="PTHR21666">
    <property type="entry name" value="PEPTIDASE-RELATED"/>
    <property type="match status" value="1"/>
</dbReference>
<organism evidence="11 12">
    <name type="scientific">Salinisphaera hydrothermalis (strain C41B8)</name>
    <dbReference type="NCBI Taxonomy" id="1304275"/>
    <lineage>
        <taxon>Bacteria</taxon>
        <taxon>Pseudomonadati</taxon>
        <taxon>Pseudomonadota</taxon>
        <taxon>Gammaproteobacteria</taxon>
        <taxon>Salinisphaerales</taxon>
        <taxon>Salinisphaeraceae</taxon>
        <taxon>Salinisphaera</taxon>
    </lineage>
</organism>
<dbReference type="Proteomes" id="UP000028302">
    <property type="component" value="Unassembled WGS sequence"/>
</dbReference>
<feature type="domain" description="M23ase beta-sheet core" evidence="9">
    <location>
        <begin position="343"/>
        <end position="439"/>
    </location>
</feature>
<feature type="domain" description="Csd3-like second N-terminal" evidence="10">
    <location>
        <begin position="208"/>
        <end position="330"/>
    </location>
</feature>
<keyword evidence="7" id="KW-0482">Metalloprotease</keyword>
<dbReference type="Gene3D" id="3.10.450.350">
    <property type="match status" value="2"/>
</dbReference>
<accession>A0A084III2</accession>
<comment type="cofactor">
    <cofactor evidence="1">
        <name>Zn(2+)</name>
        <dbReference type="ChEBI" id="CHEBI:29105"/>
    </cofactor>
</comment>
<dbReference type="Pfam" id="PF01551">
    <property type="entry name" value="Peptidase_M23"/>
    <property type="match status" value="1"/>
</dbReference>
<dbReference type="OrthoDB" id="9805070at2"/>
<dbReference type="eggNOG" id="COG0739">
    <property type="taxonomic scope" value="Bacteria"/>
</dbReference>
<comment type="caution">
    <text evidence="11">The sequence shown here is derived from an EMBL/GenBank/DDBJ whole genome shotgun (WGS) entry which is preliminary data.</text>
</comment>
<name>A0A084III2_SALHC</name>
<keyword evidence="5" id="KW-0378">Hydrolase</keyword>
<evidence type="ECO:0000259" key="9">
    <source>
        <dbReference type="Pfam" id="PF01551"/>
    </source>
</evidence>
<dbReference type="STRING" id="1304275.C41B8_14355"/>
<evidence type="ECO:0000259" key="10">
    <source>
        <dbReference type="Pfam" id="PF19425"/>
    </source>
</evidence>
<dbReference type="GO" id="GO:0006508">
    <property type="term" value="P:proteolysis"/>
    <property type="evidence" value="ECO:0007669"/>
    <property type="project" value="UniProtKB-KW"/>
</dbReference>
<evidence type="ECO:0000256" key="8">
    <source>
        <dbReference type="SAM" id="Phobius"/>
    </source>
</evidence>
<evidence type="ECO:0000256" key="5">
    <source>
        <dbReference type="ARBA" id="ARBA00022801"/>
    </source>
</evidence>
<dbReference type="Gene3D" id="2.70.70.10">
    <property type="entry name" value="Glucose Permease (Domain IIA)"/>
    <property type="match status" value="1"/>
</dbReference>
<proteinExistence type="predicted"/>
<keyword evidence="12" id="KW-1185">Reference proteome</keyword>
<dbReference type="Pfam" id="PF19425">
    <property type="entry name" value="Csd3_N2"/>
    <property type="match status" value="1"/>
</dbReference>
<dbReference type="GO" id="GO:0030313">
    <property type="term" value="C:cell envelope"/>
    <property type="evidence" value="ECO:0007669"/>
    <property type="project" value="UniProtKB-SubCell"/>
</dbReference>
<evidence type="ECO:0000256" key="6">
    <source>
        <dbReference type="ARBA" id="ARBA00022833"/>
    </source>
</evidence>
<dbReference type="AlphaFoldDB" id="A0A084III2"/>
<dbReference type="InterPro" id="IPR045834">
    <property type="entry name" value="Csd3_N2"/>
</dbReference>
<dbReference type="InterPro" id="IPR011055">
    <property type="entry name" value="Dup_hybrid_motif"/>
</dbReference>
<dbReference type="SUPFAM" id="SSF51261">
    <property type="entry name" value="Duplicated hybrid motif"/>
    <property type="match status" value="1"/>
</dbReference>
<keyword evidence="8" id="KW-0472">Membrane</keyword>
<dbReference type="GO" id="GO:0046872">
    <property type="term" value="F:metal ion binding"/>
    <property type="evidence" value="ECO:0007669"/>
    <property type="project" value="UniProtKB-KW"/>
</dbReference>
<keyword evidence="8" id="KW-1133">Transmembrane helix</keyword>
<dbReference type="GO" id="GO:0004222">
    <property type="term" value="F:metalloendopeptidase activity"/>
    <property type="evidence" value="ECO:0007669"/>
    <property type="project" value="TreeGrafter"/>
</dbReference>
<evidence type="ECO:0000313" key="11">
    <source>
        <dbReference type="EMBL" id="KEZ76516.1"/>
    </source>
</evidence>
<dbReference type="EMBL" id="APNK01000027">
    <property type="protein sequence ID" value="KEZ76516.1"/>
    <property type="molecule type" value="Genomic_DNA"/>
</dbReference>
<keyword evidence="4" id="KW-0479">Metal-binding</keyword>
<keyword evidence="8" id="KW-0812">Transmembrane</keyword>
<reference evidence="11 12" key="1">
    <citation type="submission" date="2013-03" db="EMBL/GenBank/DDBJ databases">
        <title>Salinisphaera hydrothermalis C41B8 Genome Sequencing.</title>
        <authorList>
            <person name="Li C."/>
            <person name="Lai Q."/>
            <person name="Shao Z."/>
        </authorList>
    </citation>
    <scope>NUCLEOTIDE SEQUENCE [LARGE SCALE GENOMIC DNA]</scope>
    <source>
        <strain evidence="11 12">C41B8</strain>
    </source>
</reference>
<evidence type="ECO:0000256" key="2">
    <source>
        <dbReference type="ARBA" id="ARBA00004196"/>
    </source>
</evidence>
<dbReference type="InterPro" id="IPR016047">
    <property type="entry name" value="M23ase_b-sheet_dom"/>
</dbReference>
<dbReference type="PANTHER" id="PTHR21666:SF288">
    <property type="entry name" value="CELL DIVISION PROTEIN YTFB"/>
    <property type="match status" value="1"/>
</dbReference>
<evidence type="ECO:0000256" key="7">
    <source>
        <dbReference type="ARBA" id="ARBA00023049"/>
    </source>
</evidence>
<evidence type="ECO:0000256" key="4">
    <source>
        <dbReference type="ARBA" id="ARBA00022723"/>
    </source>
</evidence>
<keyword evidence="3" id="KW-0645">Protease</keyword>
<dbReference type="InterPro" id="IPR050570">
    <property type="entry name" value="Cell_wall_metabolism_enzyme"/>
</dbReference>
<evidence type="ECO:0000256" key="3">
    <source>
        <dbReference type="ARBA" id="ARBA00022670"/>
    </source>
</evidence>
<protein>
    <submittedName>
        <fullName evidence="11">Peptidase M23</fullName>
    </submittedName>
</protein>